<keyword evidence="4" id="KW-1185">Reference proteome</keyword>
<dbReference type="STRING" id="2656787.A0A370TCB4"/>
<dbReference type="RefSeq" id="XP_031865829.1">
    <property type="nucleotide sequence ID" value="XM_032017922.1"/>
</dbReference>
<reference evidence="3 4" key="1">
    <citation type="journal article" date="2018" name="IMA Fungus">
        <title>IMA Genome-F 9: Draft genome sequence of Annulohypoxylon stygium, Aspergillus mulundensis, Berkeleyomyces basicola (syn. Thielaviopsis basicola), Ceratocystis smalleyi, two Cercospora beticola strains, Coleophoma cylindrospora, Fusarium fracticaudum, Phialophora cf. hyalina, and Morchella septimelata.</title>
        <authorList>
            <person name="Wingfield B.D."/>
            <person name="Bills G.F."/>
            <person name="Dong Y."/>
            <person name="Huang W."/>
            <person name="Nel W.J."/>
            <person name="Swalarsk-Parry B.S."/>
            <person name="Vaghefi N."/>
            <person name="Wilken P.M."/>
            <person name="An Z."/>
            <person name="de Beer Z.W."/>
            <person name="De Vos L."/>
            <person name="Chen L."/>
            <person name="Duong T.A."/>
            <person name="Gao Y."/>
            <person name="Hammerbacher A."/>
            <person name="Kikkert J.R."/>
            <person name="Li Y."/>
            <person name="Li H."/>
            <person name="Li K."/>
            <person name="Li Q."/>
            <person name="Liu X."/>
            <person name="Ma X."/>
            <person name="Naidoo K."/>
            <person name="Pethybridge S.J."/>
            <person name="Sun J."/>
            <person name="Steenkamp E.T."/>
            <person name="van der Nest M.A."/>
            <person name="van Wyk S."/>
            <person name="Wingfield M.J."/>
            <person name="Xiong C."/>
            <person name="Yue Q."/>
            <person name="Zhang X."/>
        </authorList>
    </citation>
    <scope>NUCLEOTIDE SEQUENCE [LARGE SCALE GENOMIC DNA]</scope>
    <source>
        <strain evidence="3 4">BP 5553</strain>
    </source>
</reference>
<protein>
    <submittedName>
        <fullName evidence="3">Integral membrane protein</fullName>
    </submittedName>
</protein>
<feature type="transmembrane region" description="Helical" evidence="1">
    <location>
        <begin position="39"/>
        <end position="64"/>
    </location>
</feature>
<dbReference type="GeneID" id="43602148"/>
<feature type="transmembrane region" description="Helical" evidence="1">
    <location>
        <begin position="190"/>
        <end position="212"/>
    </location>
</feature>
<dbReference type="InterPro" id="IPR056120">
    <property type="entry name" value="DUF7703"/>
</dbReference>
<organism evidence="3 4">
    <name type="scientific">Venustampulla echinocandica</name>
    <dbReference type="NCBI Taxonomy" id="2656787"/>
    <lineage>
        <taxon>Eukaryota</taxon>
        <taxon>Fungi</taxon>
        <taxon>Dikarya</taxon>
        <taxon>Ascomycota</taxon>
        <taxon>Pezizomycotina</taxon>
        <taxon>Leotiomycetes</taxon>
        <taxon>Helotiales</taxon>
        <taxon>Pleuroascaceae</taxon>
        <taxon>Venustampulla</taxon>
    </lineage>
</organism>
<name>A0A370TCB4_9HELO</name>
<dbReference type="Proteomes" id="UP000254866">
    <property type="component" value="Unassembled WGS sequence"/>
</dbReference>
<dbReference type="OrthoDB" id="405906at2759"/>
<dbReference type="EMBL" id="NPIC01000011">
    <property type="protein sequence ID" value="RDL31897.1"/>
    <property type="molecule type" value="Genomic_DNA"/>
</dbReference>
<keyword evidence="1" id="KW-0472">Membrane</keyword>
<evidence type="ECO:0000313" key="4">
    <source>
        <dbReference type="Proteomes" id="UP000254866"/>
    </source>
</evidence>
<sequence length="280" mass="31396">MAFIAALRVWMAIFVALALYAVLELNIIIFTTFKTRRGLYFWSFLVATNGIAPYSISLLLRHILQIDIPALYITLTAIGWVSTVTGQSLVLYSRLHLVVQSRLCLRFILGMIIIDAFILHIPNLVLLSFSITSPSPELSSAWRIFEKIQTGGFFLQELIISGTYIKNLFSIYSWHGCQYDKATRKMRRNLLLVNVIVIFLDITIVITGYLQLWGFVTAFRVFVYSVKLKVEFSVLNSLVEVATQHGRGDDIGVNNFDGMAQNHGSPHGSNHGGVGFNGSV</sequence>
<keyword evidence="1" id="KW-1133">Transmembrane helix</keyword>
<feature type="domain" description="DUF7703" evidence="2">
    <location>
        <begin position="10"/>
        <end position="241"/>
    </location>
</feature>
<gene>
    <name evidence="3" type="ORF">BP5553_09299</name>
</gene>
<dbReference type="PANTHER" id="PTHR37013">
    <property type="entry name" value="INTEGRAL MEMBRANE PROTEIN (AFU_ORTHOLOGUE AFUA_1G05950)-RELATED"/>
    <property type="match status" value="1"/>
</dbReference>
<evidence type="ECO:0000313" key="3">
    <source>
        <dbReference type="EMBL" id="RDL31897.1"/>
    </source>
</evidence>
<accession>A0A370TCB4</accession>
<dbReference type="Pfam" id="PF24802">
    <property type="entry name" value="DUF7703"/>
    <property type="match status" value="1"/>
</dbReference>
<dbReference type="AlphaFoldDB" id="A0A370TCB4"/>
<keyword evidence="1" id="KW-0812">Transmembrane</keyword>
<feature type="transmembrane region" description="Helical" evidence="1">
    <location>
        <begin position="70"/>
        <end position="92"/>
    </location>
</feature>
<feature type="transmembrane region" description="Helical" evidence="1">
    <location>
        <begin position="6"/>
        <end position="27"/>
    </location>
</feature>
<dbReference type="PANTHER" id="PTHR37013:SF3">
    <property type="entry name" value="INTEGRAL MEMBRANE PROTEIN (AFU_ORTHOLOGUE AFUA_1G05950)"/>
    <property type="match status" value="1"/>
</dbReference>
<comment type="caution">
    <text evidence="3">The sequence shown here is derived from an EMBL/GenBank/DDBJ whole genome shotgun (WGS) entry which is preliminary data.</text>
</comment>
<feature type="transmembrane region" description="Helical" evidence="1">
    <location>
        <begin position="104"/>
        <end position="131"/>
    </location>
</feature>
<evidence type="ECO:0000259" key="2">
    <source>
        <dbReference type="Pfam" id="PF24802"/>
    </source>
</evidence>
<evidence type="ECO:0000256" key="1">
    <source>
        <dbReference type="SAM" id="Phobius"/>
    </source>
</evidence>
<proteinExistence type="predicted"/>